<protein>
    <submittedName>
        <fullName evidence="3">Thiol-disulfide oxidoreductase ResA</fullName>
    </submittedName>
</protein>
<feature type="transmembrane region" description="Helical" evidence="1">
    <location>
        <begin position="67"/>
        <end position="87"/>
    </location>
</feature>
<feature type="domain" description="Thioredoxin" evidence="2">
    <location>
        <begin position="123"/>
        <end position="280"/>
    </location>
</feature>
<dbReference type="PANTHER" id="PTHR42852">
    <property type="entry name" value="THIOL:DISULFIDE INTERCHANGE PROTEIN DSBE"/>
    <property type="match status" value="1"/>
</dbReference>
<evidence type="ECO:0000313" key="6">
    <source>
        <dbReference type="Proteomes" id="UP000439591"/>
    </source>
</evidence>
<evidence type="ECO:0000313" key="3">
    <source>
        <dbReference type="EMBL" id="CAA0094302.1"/>
    </source>
</evidence>
<dbReference type="Proteomes" id="UP000439591">
    <property type="component" value="Unassembled WGS sequence"/>
</dbReference>
<dbReference type="EMBL" id="CACSIK010000001">
    <property type="protein sequence ID" value="CAA0094302.1"/>
    <property type="molecule type" value="Genomic_DNA"/>
</dbReference>
<dbReference type="GO" id="GO:0016491">
    <property type="term" value="F:oxidoreductase activity"/>
    <property type="evidence" value="ECO:0007669"/>
    <property type="project" value="InterPro"/>
</dbReference>
<feature type="transmembrane region" description="Helical" evidence="1">
    <location>
        <begin position="12"/>
        <end position="34"/>
    </location>
</feature>
<dbReference type="InterPro" id="IPR050553">
    <property type="entry name" value="Thioredoxin_ResA/DsbE_sf"/>
</dbReference>
<sequence length="280" mass="31377">MIKGLISRLKRWYAIPYLLLCIGVSIQSIAYLLGDAAFSYSWLGALVAVGPLVLFMSVVYALPYTRIVRFIAFPVVSALLGAVLAVIEMRPLPTFYTLFFGLGGVLVYVFWYTYLDRSDNILLHKGAKLPDFTLTSLAGEPVVSSSFIGKKVLWIFFRGNWCPMCQAQLDSLAKEFDTFKAYGVEMVLISPQSRVKSIKQKSRMPAPMQFFEDQDNQAAQRLGIVHRYGVPLGIRGYGHDTTLPTVIMTDELGCIIYVDLTDNFRIRPKPEALLEVLSHG</sequence>
<feature type="transmembrane region" description="Helical" evidence="1">
    <location>
        <begin position="93"/>
        <end position="115"/>
    </location>
</feature>
<keyword evidence="5" id="KW-1185">Reference proteome</keyword>
<dbReference type="OrthoDB" id="9809746at2"/>
<gene>
    <name evidence="3" type="primary">resA_3</name>
    <name evidence="3" type="ORF">IHBHHGIJ_02588</name>
    <name evidence="4" type="ORF">KFEGEMFD_02775</name>
</gene>
<proteinExistence type="predicted"/>
<dbReference type="SUPFAM" id="SSF52833">
    <property type="entry name" value="Thioredoxin-like"/>
    <property type="match status" value="1"/>
</dbReference>
<dbReference type="InterPro" id="IPR000866">
    <property type="entry name" value="AhpC/TSA"/>
</dbReference>
<dbReference type="Pfam" id="PF00578">
    <property type="entry name" value="AhpC-TSA"/>
    <property type="match status" value="1"/>
</dbReference>
<dbReference type="Proteomes" id="UP000435877">
    <property type="component" value="Unassembled WGS sequence"/>
</dbReference>
<dbReference type="EMBL" id="CACSIM010000004">
    <property type="protein sequence ID" value="CAA0112386.1"/>
    <property type="molecule type" value="Genomic_DNA"/>
</dbReference>
<keyword evidence="1" id="KW-0812">Transmembrane</keyword>
<feature type="transmembrane region" description="Helical" evidence="1">
    <location>
        <begin position="40"/>
        <end position="60"/>
    </location>
</feature>
<dbReference type="PROSITE" id="PS51352">
    <property type="entry name" value="THIOREDOXIN_2"/>
    <property type="match status" value="1"/>
</dbReference>
<dbReference type="AlphaFoldDB" id="A0A5S9NUJ7"/>
<dbReference type="PANTHER" id="PTHR42852:SF17">
    <property type="entry name" value="THIOREDOXIN-LIKE PROTEIN HI_1115"/>
    <property type="match status" value="1"/>
</dbReference>
<evidence type="ECO:0000313" key="4">
    <source>
        <dbReference type="EMBL" id="CAA0112386.1"/>
    </source>
</evidence>
<reference evidence="5 6" key="1">
    <citation type="submission" date="2019-11" db="EMBL/GenBank/DDBJ databases">
        <authorList>
            <person name="Holert J."/>
        </authorList>
    </citation>
    <scope>NUCLEOTIDE SEQUENCE [LARGE SCALE GENOMIC DNA]</scope>
    <source>
        <strain evidence="4">BC3_2A</strain>
        <strain evidence="3">SB11_1A</strain>
    </source>
</reference>
<evidence type="ECO:0000313" key="5">
    <source>
        <dbReference type="Proteomes" id="UP000435877"/>
    </source>
</evidence>
<organism evidence="3 5">
    <name type="scientific">Zhongshania aliphaticivorans</name>
    <dbReference type="NCBI Taxonomy" id="1470434"/>
    <lineage>
        <taxon>Bacteria</taxon>
        <taxon>Pseudomonadati</taxon>
        <taxon>Pseudomonadota</taxon>
        <taxon>Gammaproteobacteria</taxon>
        <taxon>Cellvibrionales</taxon>
        <taxon>Spongiibacteraceae</taxon>
        <taxon>Zhongshania</taxon>
    </lineage>
</organism>
<keyword evidence="1" id="KW-0472">Membrane</keyword>
<accession>A0A5S9NUJ7</accession>
<evidence type="ECO:0000256" key="1">
    <source>
        <dbReference type="SAM" id="Phobius"/>
    </source>
</evidence>
<evidence type="ECO:0000259" key="2">
    <source>
        <dbReference type="PROSITE" id="PS51352"/>
    </source>
</evidence>
<name>A0A5S9NUJ7_9GAMM</name>
<dbReference type="Gene3D" id="3.40.30.10">
    <property type="entry name" value="Glutaredoxin"/>
    <property type="match status" value="1"/>
</dbReference>
<dbReference type="GO" id="GO:0016209">
    <property type="term" value="F:antioxidant activity"/>
    <property type="evidence" value="ECO:0007669"/>
    <property type="project" value="InterPro"/>
</dbReference>
<dbReference type="InterPro" id="IPR013766">
    <property type="entry name" value="Thioredoxin_domain"/>
</dbReference>
<dbReference type="InterPro" id="IPR036249">
    <property type="entry name" value="Thioredoxin-like_sf"/>
</dbReference>
<dbReference type="RefSeq" id="WP_159269106.1">
    <property type="nucleotide sequence ID" value="NZ_CACSIK010000001.1"/>
</dbReference>
<keyword evidence="1" id="KW-1133">Transmembrane helix</keyword>